<protein>
    <submittedName>
        <fullName evidence="1">Uncharacterized protein</fullName>
    </submittedName>
</protein>
<organism evidence="1 2">
    <name type="scientific">Sedimenticola selenatireducens</name>
    <dbReference type="NCBI Taxonomy" id="191960"/>
    <lineage>
        <taxon>Bacteria</taxon>
        <taxon>Pseudomonadati</taxon>
        <taxon>Pseudomonadota</taxon>
        <taxon>Gammaproteobacteria</taxon>
        <taxon>Chromatiales</taxon>
        <taxon>Sedimenticolaceae</taxon>
        <taxon>Sedimenticola</taxon>
    </lineage>
</organism>
<keyword evidence="2" id="KW-1185">Reference proteome</keyword>
<dbReference type="Proteomes" id="UP000316649">
    <property type="component" value="Unassembled WGS sequence"/>
</dbReference>
<dbReference type="AlphaFoldDB" id="A0A557SCG4"/>
<dbReference type="RefSeq" id="WP_144358683.1">
    <property type="nucleotide sequence ID" value="NZ_VMNH01000009.1"/>
</dbReference>
<evidence type="ECO:0000313" key="2">
    <source>
        <dbReference type="Proteomes" id="UP000316649"/>
    </source>
</evidence>
<sequence>MQIDLRQAIDKHLQSGWRMIMRDPITLVRGTWAIEEHKGALRMREPVDSIKPTRATERT</sequence>
<accession>A0A557SCG4</accession>
<gene>
    <name evidence="1" type="ORF">FHP88_08845</name>
</gene>
<proteinExistence type="predicted"/>
<dbReference type="OrthoDB" id="6893784at2"/>
<comment type="caution">
    <text evidence="1">The sequence shown here is derived from an EMBL/GenBank/DDBJ whole genome shotgun (WGS) entry which is preliminary data.</text>
</comment>
<evidence type="ECO:0000313" key="1">
    <source>
        <dbReference type="EMBL" id="TVO75110.1"/>
    </source>
</evidence>
<name>A0A557SCG4_9GAMM</name>
<reference evidence="1 2" key="1">
    <citation type="submission" date="2019-07" db="EMBL/GenBank/DDBJ databases">
        <title>The pathways for chlorine oxyanion respiration interact through the shared metabolite chlorate.</title>
        <authorList>
            <person name="Barnum T.P."/>
            <person name="Cheng Y."/>
            <person name="Hill K.A."/>
            <person name="Lucas L.N."/>
            <person name="Carlson H.K."/>
            <person name="Coates J.D."/>
        </authorList>
    </citation>
    <scope>NUCLEOTIDE SEQUENCE [LARGE SCALE GENOMIC DNA]</scope>
    <source>
        <strain evidence="1 2">BK-1</strain>
    </source>
</reference>
<dbReference type="EMBL" id="VMNH01000009">
    <property type="protein sequence ID" value="TVO75110.1"/>
    <property type="molecule type" value="Genomic_DNA"/>
</dbReference>